<evidence type="ECO:0000256" key="1">
    <source>
        <dbReference type="ARBA" id="ARBA00023125"/>
    </source>
</evidence>
<dbReference type="PANTHER" id="PTHR43479">
    <property type="entry name" value="ACREF/ENVCD OPERON REPRESSOR-RELATED"/>
    <property type="match status" value="1"/>
</dbReference>
<feature type="transmembrane region" description="Helical" evidence="3">
    <location>
        <begin position="140"/>
        <end position="161"/>
    </location>
</feature>
<sequence length="196" mass="22558">MARKKTITRDQILKAAYEVVAKEGFSKFTARNIAAKMKCSTQPIYLEFKNMDDLKQALLKEIFDYLSAEVLPKDHTGDKLVDLGFNYIKFAIKEKKLYKALYLEESLDDHSLQKFSFDYFVQLVQQDPEYKDLPEDKLSALYAGFWIIVTGLAALTSANIMKPSDEEIEILLTETVKNLTTNNDKLNQTFSGFKFH</sequence>
<dbReference type="InterPro" id="IPR009057">
    <property type="entry name" value="Homeodomain-like_sf"/>
</dbReference>
<feature type="DNA-binding region" description="H-T-H motif" evidence="2">
    <location>
        <begin position="29"/>
        <end position="48"/>
    </location>
</feature>
<reference evidence="5 6" key="1">
    <citation type="journal article" date="2019" name="Int. J. Syst. Evol. Microbiol.">
        <title>The Global Catalogue of Microorganisms (GCM) 10K type strain sequencing project: providing services to taxonomists for standard genome sequencing and annotation.</title>
        <authorList>
            <consortium name="The Broad Institute Genomics Platform"/>
            <consortium name="The Broad Institute Genome Sequencing Center for Infectious Disease"/>
            <person name="Wu L."/>
            <person name="Ma J."/>
        </authorList>
    </citation>
    <scope>NUCLEOTIDE SEQUENCE [LARGE SCALE GENOMIC DNA]</scope>
    <source>
        <strain evidence="5 6">JCM 8736</strain>
    </source>
</reference>
<evidence type="ECO:0000313" key="6">
    <source>
        <dbReference type="Proteomes" id="UP001501577"/>
    </source>
</evidence>
<dbReference type="SUPFAM" id="SSF48498">
    <property type="entry name" value="Tetracyclin repressor-like, C-terminal domain"/>
    <property type="match status" value="1"/>
</dbReference>
<feature type="domain" description="HTH tetR-type" evidence="4">
    <location>
        <begin position="6"/>
        <end position="66"/>
    </location>
</feature>
<dbReference type="PANTHER" id="PTHR43479:SF11">
    <property type="entry name" value="ACREF_ENVCD OPERON REPRESSOR-RELATED"/>
    <property type="match status" value="1"/>
</dbReference>
<dbReference type="Pfam" id="PF00440">
    <property type="entry name" value="TetR_N"/>
    <property type="match status" value="1"/>
</dbReference>
<comment type="caution">
    <text evidence="5">The sequence shown here is derived from an EMBL/GenBank/DDBJ whole genome shotgun (WGS) entry which is preliminary data.</text>
</comment>
<dbReference type="RefSeq" id="WP_068707071.1">
    <property type="nucleotide sequence ID" value="NZ_BAAAXQ010000063.1"/>
</dbReference>
<dbReference type="InterPro" id="IPR036271">
    <property type="entry name" value="Tet_transcr_reg_TetR-rel_C_sf"/>
</dbReference>
<keyword evidence="3" id="KW-0472">Membrane</keyword>
<evidence type="ECO:0000256" key="3">
    <source>
        <dbReference type="SAM" id="Phobius"/>
    </source>
</evidence>
<evidence type="ECO:0000259" key="4">
    <source>
        <dbReference type="PROSITE" id="PS50977"/>
    </source>
</evidence>
<keyword evidence="3" id="KW-1133">Transmembrane helix</keyword>
<dbReference type="PROSITE" id="PS50977">
    <property type="entry name" value="HTH_TETR_2"/>
    <property type="match status" value="1"/>
</dbReference>
<dbReference type="InterPro" id="IPR001647">
    <property type="entry name" value="HTH_TetR"/>
</dbReference>
<keyword evidence="3" id="KW-0812">Transmembrane</keyword>
<dbReference type="Proteomes" id="UP001501577">
    <property type="component" value="Unassembled WGS sequence"/>
</dbReference>
<dbReference type="SUPFAM" id="SSF46689">
    <property type="entry name" value="Homeodomain-like"/>
    <property type="match status" value="1"/>
</dbReference>
<protein>
    <submittedName>
        <fullName evidence="5">TetR/AcrR family transcriptional regulator</fullName>
    </submittedName>
</protein>
<accession>A0ABN3Y6W2</accession>
<proteinExistence type="predicted"/>
<keyword evidence="6" id="KW-1185">Reference proteome</keyword>
<keyword evidence="1 2" id="KW-0238">DNA-binding</keyword>
<name>A0ABN3Y6W2_9ENTE</name>
<gene>
    <name evidence="5" type="ORF">GCM10019998_17260</name>
</gene>
<dbReference type="Gene3D" id="1.10.357.10">
    <property type="entry name" value="Tetracycline Repressor, domain 2"/>
    <property type="match status" value="1"/>
</dbReference>
<dbReference type="InterPro" id="IPR050624">
    <property type="entry name" value="HTH-type_Tx_Regulator"/>
</dbReference>
<evidence type="ECO:0000256" key="2">
    <source>
        <dbReference type="PROSITE-ProRule" id="PRU00335"/>
    </source>
</evidence>
<evidence type="ECO:0000313" key="5">
    <source>
        <dbReference type="EMBL" id="GAA3021508.1"/>
    </source>
</evidence>
<dbReference type="EMBL" id="BAAAXQ010000063">
    <property type="protein sequence ID" value="GAA3021508.1"/>
    <property type="molecule type" value="Genomic_DNA"/>
</dbReference>
<organism evidence="5 6">
    <name type="scientific">Tetragenococcus solitarius</name>
    <dbReference type="NCBI Taxonomy" id="71453"/>
    <lineage>
        <taxon>Bacteria</taxon>
        <taxon>Bacillati</taxon>
        <taxon>Bacillota</taxon>
        <taxon>Bacilli</taxon>
        <taxon>Lactobacillales</taxon>
        <taxon>Enterococcaceae</taxon>
        <taxon>Tetragenococcus</taxon>
    </lineage>
</organism>